<reference evidence="2" key="1">
    <citation type="journal article" date="2023" name="Commun. Biol.">
        <title>Genome analysis of Parmales, the sister group of diatoms, reveals the evolutionary specialization of diatoms from phago-mixotrophs to photoautotrophs.</title>
        <authorList>
            <person name="Ban H."/>
            <person name="Sato S."/>
            <person name="Yoshikawa S."/>
            <person name="Yamada K."/>
            <person name="Nakamura Y."/>
            <person name="Ichinomiya M."/>
            <person name="Sato N."/>
            <person name="Blanc-Mathieu R."/>
            <person name="Endo H."/>
            <person name="Kuwata A."/>
            <person name="Ogata H."/>
        </authorList>
    </citation>
    <scope>NUCLEOTIDE SEQUENCE [LARGE SCALE GENOMIC DNA]</scope>
    <source>
        <strain evidence="2">NIES 3701</strain>
    </source>
</reference>
<gene>
    <name evidence="1" type="ORF">TrST_g4087</name>
</gene>
<dbReference type="AlphaFoldDB" id="A0A9W7EHL5"/>
<keyword evidence="2" id="KW-1185">Reference proteome</keyword>
<proteinExistence type="predicted"/>
<organism evidence="1 2">
    <name type="scientific">Triparma strigata</name>
    <dbReference type="NCBI Taxonomy" id="1606541"/>
    <lineage>
        <taxon>Eukaryota</taxon>
        <taxon>Sar</taxon>
        <taxon>Stramenopiles</taxon>
        <taxon>Ochrophyta</taxon>
        <taxon>Bolidophyceae</taxon>
        <taxon>Parmales</taxon>
        <taxon>Triparmaceae</taxon>
        <taxon>Triparma</taxon>
    </lineage>
</organism>
<accession>A0A9W7EHL5</accession>
<evidence type="ECO:0000313" key="1">
    <source>
        <dbReference type="EMBL" id="GMH77068.1"/>
    </source>
</evidence>
<comment type="caution">
    <text evidence="1">The sequence shown here is derived from an EMBL/GenBank/DDBJ whole genome shotgun (WGS) entry which is preliminary data.</text>
</comment>
<dbReference type="OrthoDB" id="6130531at2759"/>
<protein>
    <submittedName>
        <fullName evidence="1">Uncharacterized protein</fullName>
    </submittedName>
</protein>
<dbReference type="SUPFAM" id="SSF75005">
    <property type="entry name" value="Arabinanase/levansucrase/invertase"/>
    <property type="match status" value="1"/>
</dbReference>
<evidence type="ECO:0000313" key="2">
    <source>
        <dbReference type="Proteomes" id="UP001165085"/>
    </source>
</evidence>
<name>A0A9W7EHL5_9STRA</name>
<sequence>MDCSLNGDCENPLLKALPAFAIGAGYHNESFASWGGNIILKGGKYHLLVAQFVNECPLGLWGTASSIIRAESDSYLGPFEYKETVVGAFSHNPTIRKSPHDGKYYLFMIGAGDSVDPPDCREDSQHLSSTLQESSIHVQRADSIYGPWSKPQAVMFSNNSTYLCNGHTNPSPHFMPDGSVYLAFQADSCGDPTHDTGAMVGLAKSAAWDQPFELTSPDPVTPKDWDPLHPVCWAGVDEDPFLWLDKRGFHILTHGMCPSGLRQAHYKFSVDGVNWKTSYLQTYHYLVKYEDKSRHAFARMERPQLVFAGGFDENTGLAGEPVALVNGVCGLGFGKNHSDFECVFDKLTGMTWTLVRPLGDEAEV</sequence>
<dbReference type="Proteomes" id="UP001165085">
    <property type="component" value="Unassembled WGS sequence"/>
</dbReference>
<dbReference type="CDD" id="cd08994">
    <property type="entry name" value="GH43_62_32_68_117_130-like"/>
    <property type="match status" value="1"/>
</dbReference>
<dbReference type="InterPro" id="IPR023296">
    <property type="entry name" value="Glyco_hydro_beta-prop_sf"/>
</dbReference>
<dbReference type="EMBL" id="BRXY01000204">
    <property type="protein sequence ID" value="GMH77068.1"/>
    <property type="molecule type" value="Genomic_DNA"/>
</dbReference>
<dbReference type="Gene3D" id="2.115.10.20">
    <property type="entry name" value="Glycosyl hydrolase domain, family 43"/>
    <property type="match status" value="1"/>
</dbReference>